<proteinExistence type="predicted"/>
<dbReference type="Pfam" id="PF14808">
    <property type="entry name" value="TMEM164"/>
    <property type="match status" value="1"/>
</dbReference>
<feature type="transmembrane region" description="Helical" evidence="1">
    <location>
        <begin position="81"/>
        <end position="100"/>
    </location>
</feature>
<reference evidence="2 3" key="1">
    <citation type="submission" date="2021-01" db="EMBL/GenBank/DDBJ databases">
        <title>FDA dAtabase for Regulatory Grade micrObial Sequences (FDA-ARGOS): Supporting development and validation of Infectious Disease Dx tests.</title>
        <authorList>
            <person name="Nelson B."/>
            <person name="Plummer A."/>
            <person name="Tallon L."/>
            <person name="Sadzewicz L."/>
            <person name="Zhao X."/>
            <person name="Boylan J."/>
            <person name="Ott S."/>
            <person name="Bowen H."/>
            <person name="Vavikolanu K."/>
            <person name="Mehta A."/>
            <person name="Aluvathingal J."/>
            <person name="Nadendla S."/>
            <person name="Myers T."/>
            <person name="Yan Y."/>
            <person name="Sichtig H."/>
        </authorList>
    </citation>
    <scope>NUCLEOTIDE SEQUENCE [LARGE SCALE GENOMIC DNA]</scope>
    <source>
        <strain evidence="2 3">FDAARGOS_1161</strain>
    </source>
</reference>
<dbReference type="EMBL" id="CP068053">
    <property type="protein sequence ID" value="QQS99259.1"/>
    <property type="molecule type" value="Genomic_DNA"/>
</dbReference>
<protein>
    <submittedName>
        <fullName evidence="2">TIGR02206 family membrane protein</fullName>
    </submittedName>
</protein>
<evidence type="ECO:0000313" key="3">
    <source>
        <dbReference type="Proteomes" id="UP000595254"/>
    </source>
</evidence>
<feature type="transmembrane region" description="Helical" evidence="1">
    <location>
        <begin position="107"/>
        <end position="128"/>
    </location>
</feature>
<dbReference type="RefSeq" id="WP_040375862.1">
    <property type="nucleotide sequence ID" value="NZ_CP068053.1"/>
</dbReference>
<keyword evidence="1" id="KW-0812">Transmembrane</keyword>
<name>A0A974S0H4_PERPY</name>
<feature type="transmembrane region" description="Helical" evidence="1">
    <location>
        <begin position="161"/>
        <end position="181"/>
    </location>
</feature>
<keyword evidence="3" id="KW-1185">Reference proteome</keyword>
<evidence type="ECO:0000313" key="2">
    <source>
        <dbReference type="EMBL" id="QQS99259.1"/>
    </source>
</evidence>
<dbReference type="InterPro" id="IPR011737">
    <property type="entry name" value="CHP02206_TP0381"/>
</dbReference>
<feature type="transmembrane region" description="Helical" evidence="1">
    <location>
        <begin position="134"/>
        <end position="154"/>
    </location>
</feature>
<feature type="transmembrane region" description="Helical" evidence="1">
    <location>
        <begin position="49"/>
        <end position="69"/>
    </location>
</feature>
<evidence type="ECO:0000256" key="1">
    <source>
        <dbReference type="SAM" id="Phobius"/>
    </source>
</evidence>
<gene>
    <name evidence="2" type="ORF">I6J18_16690</name>
</gene>
<keyword evidence="1" id="KW-1133">Transmembrane helix</keyword>
<accession>A0A974S0H4</accession>
<feature type="transmembrane region" description="Helical" evidence="1">
    <location>
        <begin position="208"/>
        <end position="230"/>
    </location>
</feature>
<dbReference type="AlphaFoldDB" id="A0A974S0H4"/>
<keyword evidence="1" id="KW-0472">Membrane</keyword>
<dbReference type="Proteomes" id="UP000595254">
    <property type="component" value="Chromosome"/>
</dbReference>
<organism evidence="2 3">
    <name type="scientific">Peribacillus psychrosaccharolyticus</name>
    <name type="common">Bacillus psychrosaccharolyticus</name>
    <dbReference type="NCBI Taxonomy" id="1407"/>
    <lineage>
        <taxon>Bacteria</taxon>
        <taxon>Bacillati</taxon>
        <taxon>Bacillota</taxon>
        <taxon>Bacilli</taxon>
        <taxon>Bacillales</taxon>
        <taxon>Bacillaceae</taxon>
        <taxon>Peribacillus</taxon>
    </lineage>
</organism>
<feature type="transmembrane region" description="Helical" evidence="1">
    <location>
        <begin position="20"/>
        <end position="37"/>
    </location>
</feature>
<dbReference type="NCBIfam" id="TIGR02206">
    <property type="entry name" value="intg_mem_TP0381"/>
    <property type="match status" value="1"/>
</dbReference>
<dbReference type="KEGG" id="ppsr:I6J18_16690"/>
<sequence length="237" mass="27505">MDRFIGDDDYHQFIFWSADHKLALVALGLLIIGLLILKGRSVNTTRYLWLERIFAVTLLIIEGLYHMWLFTTEQWHLRQSLPLELCSLSLMVTIVLLWTGNRYLYQFVLYAGIGGAVQAMLTPVMNWSFPHFRYFHFFYTHIGIIITALYFTWVKGYRPTLRGIGGTMLTLNILLPFIWLINNQLGGNYMFLREKPGSGSVLDLLGPYPWYILSMEGLALSIFIILWTLLRGNVTKK</sequence>